<sequence>MWRAFSGYGRVIDIYVPNRKDRYGRRFRFARFQEVKNVSMLEKELDHIKVGGVKIHVNQPRIKMNRLGIAQATAPGQLRNHTGKYMNANHREKGKREWVAKSKDYEWRGREFRAEESNFEWVKEATGSVQGKIKRFSSFSKTGDEEDNYVAPWHERVGEGKKESLSLDVWPSQTLNEALENCIPKGRNSNINRKIMKEMSDGYGRMEMTAASFEKSNDAGGINEEEETGKNYSMNKKTIVEKMGTNLKMNQTSNRTVDQGEIGLGADGLGKKHKVNAKVTQNKEKAIMHSNGNEN</sequence>
<dbReference type="AlphaFoldDB" id="A0AAV5KJP8"/>
<accession>A0AAV5KJP8</accession>
<comment type="caution">
    <text evidence="1">The sequence shown here is derived from an EMBL/GenBank/DDBJ whole genome shotgun (WGS) entry which is preliminary data.</text>
</comment>
<dbReference type="EMBL" id="BPVZ01000066">
    <property type="protein sequence ID" value="GKV24808.1"/>
    <property type="molecule type" value="Genomic_DNA"/>
</dbReference>
<dbReference type="SUPFAM" id="SSF54928">
    <property type="entry name" value="RNA-binding domain, RBD"/>
    <property type="match status" value="1"/>
</dbReference>
<keyword evidence="2" id="KW-1185">Reference proteome</keyword>
<evidence type="ECO:0000313" key="1">
    <source>
        <dbReference type="EMBL" id="GKV24808.1"/>
    </source>
</evidence>
<dbReference type="GO" id="GO:0003676">
    <property type="term" value="F:nucleic acid binding"/>
    <property type="evidence" value="ECO:0007669"/>
    <property type="project" value="InterPro"/>
</dbReference>
<evidence type="ECO:0000313" key="2">
    <source>
        <dbReference type="Proteomes" id="UP001054252"/>
    </source>
</evidence>
<reference evidence="1 2" key="1">
    <citation type="journal article" date="2021" name="Commun. Biol.">
        <title>The genome of Shorea leprosula (Dipterocarpaceae) highlights the ecological relevance of drought in aseasonal tropical rainforests.</title>
        <authorList>
            <person name="Ng K.K.S."/>
            <person name="Kobayashi M.J."/>
            <person name="Fawcett J.A."/>
            <person name="Hatakeyama M."/>
            <person name="Paape T."/>
            <person name="Ng C.H."/>
            <person name="Ang C.C."/>
            <person name="Tnah L.H."/>
            <person name="Lee C.T."/>
            <person name="Nishiyama T."/>
            <person name="Sese J."/>
            <person name="O'Brien M.J."/>
            <person name="Copetti D."/>
            <person name="Mohd Noor M.I."/>
            <person name="Ong R.C."/>
            <person name="Putra M."/>
            <person name="Sireger I.Z."/>
            <person name="Indrioko S."/>
            <person name="Kosugi Y."/>
            <person name="Izuno A."/>
            <person name="Isagi Y."/>
            <person name="Lee S.L."/>
            <person name="Shimizu K.K."/>
        </authorList>
    </citation>
    <scope>NUCLEOTIDE SEQUENCE [LARGE SCALE GENOMIC DNA]</scope>
    <source>
        <strain evidence="1">214</strain>
    </source>
</reference>
<gene>
    <name evidence="1" type="ORF">SLEP1_g34374</name>
</gene>
<name>A0AAV5KJP8_9ROSI</name>
<evidence type="ECO:0008006" key="3">
    <source>
        <dbReference type="Google" id="ProtNLM"/>
    </source>
</evidence>
<dbReference type="Proteomes" id="UP001054252">
    <property type="component" value="Unassembled WGS sequence"/>
</dbReference>
<proteinExistence type="predicted"/>
<protein>
    <recommendedName>
        <fullName evidence="3">RRM domain-containing protein</fullName>
    </recommendedName>
</protein>
<organism evidence="1 2">
    <name type="scientific">Rubroshorea leprosula</name>
    <dbReference type="NCBI Taxonomy" id="152421"/>
    <lineage>
        <taxon>Eukaryota</taxon>
        <taxon>Viridiplantae</taxon>
        <taxon>Streptophyta</taxon>
        <taxon>Embryophyta</taxon>
        <taxon>Tracheophyta</taxon>
        <taxon>Spermatophyta</taxon>
        <taxon>Magnoliopsida</taxon>
        <taxon>eudicotyledons</taxon>
        <taxon>Gunneridae</taxon>
        <taxon>Pentapetalae</taxon>
        <taxon>rosids</taxon>
        <taxon>malvids</taxon>
        <taxon>Malvales</taxon>
        <taxon>Dipterocarpaceae</taxon>
        <taxon>Rubroshorea</taxon>
    </lineage>
</organism>
<dbReference type="InterPro" id="IPR035979">
    <property type="entry name" value="RBD_domain_sf"/>
</dbReference>